<organism evidence="1 2">
    <name type="scientific">Clostera anastomosis granulovirus B</name>
    <dbReference type="NCBI Taxonomy" id="1986290"/>
    <lineage>
        <taxon>Viruses</taxon>
        <taxon>Viruses incertae sedis</taxon>
        <taxon>Naldaviricetes</taxon>
        <taxon>Lefavirales</taxon>
        <taxon>Baculoviridae</taxon>
        <taxon>Betabaculovirus</taxon>
        <taxon>Betabaculovirus alterclanastomosis</taxon>
    </lineage>
</organism>
<sequence length="56" mass="6653">MMFVRRRRNINNIVSNGAACFICGDPWINSDINNYELWWYTNNNCCRPVFCDKCVT</sequence>
<protein>
    <submittedName>
        <fullName evidence="1">Clas63</fullName>
    </submittedName>
</protein>
<evidence type="ECO:0000313" key="1">
    <source>
        <dbReference type="EMBL" id="AKS25406.1"/>
    </source>
</evidence>
<gene>
    <name evidence="1" type="ORF">clas63</name>
</gene>
<dbReference type="OrthoDB" id="41320at10239"/>
<evidence type="ECO:0000313" key="2">
    <source>
        <dbReference type="Proteomes" id="UP000232791"/>
    </source>
</evidence>
<reference evidence="1 2" key="1">
    <citation type="journal article" date="2015" name="PLoS ONE">
        <title>The Complete Genome of a New Betabaculovirus from Clostera anastomosis.</title>
        <authorList>
            <person name="Yin F."/>
            <person name="Zhu Z."/>
            <person name="Liu X."/>
            <person name="Hou D."/>
            <person name="Wang J."/>
            <person name="Zhang L."/>
            <person name="Wang M."/>
            <person name="Kou Z."/>
            <person name="Wang H."/>
            <person name="Deng F."/>
            <person name="Hu Z."/>
        </authorList>
    </citation>
    <scope>NUCLEOTIDE SEQUENCE [LARGE SCALE GENOMIC DNA]</scope>
    <source>
        <strain evidence="1 2">ClasGV-B</strain>
    </source>
</reference>
<dbReference type="Proteomes" id="UP000232791">
    <property type="component" value="Segment"/>
</dbReference>
<keyword evidence="2" id="KW-1185">Reference proteome</keyword>
<name>A0A0K0WS85_9BBAC</name>
<proteinExistence type="predicted"/>
<dbReference type="EMBL" id="KR091910">
    <property type="protein sequence ID" value="AKS25406.1"/>
    <property type="molecule type" value="Genomic_DNA"/>
</dbReference>
<accession>A0A0K0WS85</accession>